<gene>
    <name evidence="4" type="ORF">GCM10010123_36770</name>
</gene>
<evidence type="ECO:0000313" key="5">
    <source>
        <dbReference type="Proteomes" id="UP000649739"/>
    </source>
</evidence>
<evidence type="ECO:0000259" key="3">
    <source>
        <dbReference type="Pfam" id="PF13360"/>
    </source>
</evidence>
<protein>
    <recommendedName>
        <fullName evidence="3">Pyrrolo-quinoline quinone repeat domain-containing protein</fullName>
    </recommendedName>
</protein>
<dbReference type="InterPro" id="IPR015943">
    <property type="entry name" value="WD40/YVTN_repeat-like_dom_sf"/>
</dbReference>
<dbReference type="Gene3D" id="2.130.10.10">
    <property type="entry name" value="YVTN repeat-like/Quinoprotein amine dehydrogenase"/>
    <property type="match status" value="2"/>
</dbReference>
<feature type="compositionally biased region" description="Low complexity" evidence="1">
    <location>
        <begin position="28"/>
        <end position="69"/>
    </location>
</feature>
<dbReference type="InterPro" id="IPR011047">
    <property type="entry name" value="Quinoprotein_ADH-like_sf"/>
</dbReference>
<reference evidence="4" key="2">
    <citation type="submission" date="2020-09" db="EMBL/GenBank/DDBJ databases">
        <authorList>
            <person name="Sun Q."/>
            <person name="Ohkuma M."/>
        </authorList>
    </citation>
    <scope>NUCLEOTIDE SEQUENCE</scope>
    <source>
        <strain evidence="4">JCM 3090</strain>
    </source>
</reference>
<dbReference type="InterPro" id="IPR006311">
    <property type="entry name" value="TAT_signal"/>
</dbReference>
<dbReference type="PROSITE" id="PS51318">
    <property type="entry name" value="TAT"/>
    <property type="match status" value="1"/>
</dbReference>
<feature type="signal peptide" evidence="2">
    <location>
        <begin position="1"/>
        <end position="35"/>
    </location>
</feature>
<evidence type="ECO:0000256" key="1">
    <source>
        <dbReference type="SAM" id="MobiDB-lite"/>
    </source>
</evidence>
<dbReference type="EMBL" id="BMQB01000008">
    <property type="protein sequence ID" value="GGK03507.1"/>
    <property type="molecule type" value="Genomic_DNA"/>
</dbReference>
<keyword evidence="5" id="KW-1185">Reference proteome</keyword>
<reference evidence="4" key="1">
    <citation type="journal article" date="2014" name="Int. J. Syst. Evol. Microbiol.">
        <title>Complete genome sequence of Corynebacterium casei LMG S-19264T (=DSM 44701T), isolated from a smear-ripened cheese.</title>
        <authorList>
            <consortium name="US DOE Joint Genome Institute (JGI-PGF)"/>
            <person name="Walter F."/>
            <person name="Albersmeier A."/>
            <person name="Kalinowski J."/>
            <person name="Ruckert C."/>
        </authorList>
    </citation>
    <scope>NUCLEOTIDE SEQUENCE</scope>
    <source>
        <strain evidence="4">JCM 3090</strain>
    </source>
</reference>
<evidence type="ECO:0000256" key="2">
    <source>
        <dbReference type="SAM" id="SignalP"/>
    </source>
</evidence>
<dbReference type="Pfam" id="PF13360">
    <property type="entry name" value="PQQ_2"/>
    <property type="match status" value="1"/>
</dbReference>
<sequence length="423" mass="42416">MTPARRPAAVTRRALLRGAAAGLAAAAAGATPAAASPPASAAAAPGTAPATPGTAPAGPDAAPAAPGVRGPAGGARRGGPPPVRWRTPLAGIGAFTLRDRIVYAMQGATLRALSAADGAPRWRVPVGPPDDARLLDVAVVAGAERVAATVTRHRPGPSGPTVVGDVFGADGALGYRLDSGRGDLHFFGDTLVRSVRASHSSFHYVEAYGPDGAVRWQTDDLGSAWLSGLPPVAGPAARALLTIEDDAGGTRLALVDTATGAARWSVDGVGQPAPLGLDEGDRLLVPLVPADGRRDRRTRLYWLDPATGAAASSVPVEEFAGQLRCGGTLFVVTYDGAVLALDPASGVARWRAHLDAPPAATALAASGGALLVWADDRVYPLDPASGAARGAPWPGVAAPVCADAAGVYARVGNELVAYAPPTG</sequence>
<dbReference type="AlphaFoldDB" id="A0A8J3B8N4"/>
<feature type="domain" description="Pyrrolo-quinoline quinone repeat" evidence="3">
    <location>
        <begin position="298"/>
        <end position="387"/>
    </location>
</feature>
<organism evidence="4 5">
    <name type="scientific">Pilimelia anulata</name>
    <dbReference type="NCBI Taxonomy" id="53371"/>
    <lineage>
        <taxon>Bacteria</taxon>
        <taxon>Bacillati</taxon>
        <taxon>Actinomycetota</taxon>
        <taxon>Actinomycetes</taxon>
        <taxon>Micromonosporales</taxon>
        <taxon>Micromonosporaceae</taxon>
        <taxon>Pilimelia</taxon>
    </lineage>
</organism>
<keyword evidence="2" id="KW-0732">Signal</keyword>
<name>A0A8J3B8N4_9ACTN</name>
<feature type="chain" id="PRO_5039202827" description="Pyrrolo-quinoline quinone repeat domain-containing protein" evidence="2">
    <location>
        <begin position="36"/>
        <end position="423"/>
    </location>
</feature>
<proteinExistence type="predicted"/>
<dbReference type="SUPFAM" id="SSF50998">
    <property type="entry name" value="Quinoprotein alcohol dehydrogenase-like"/>
    <property type="match status" value="1"/>
</dbReference>
<comment type="caution">
    <text evidence="4">The sequence shown here is derived from an EMBL/GenBank/DDBJ whole genome shotgun (WGS) entry which is preliminary data.</text>
</comment>
<feature type="region of interest" description="Disordered" evidence="1">
    <location>
        <begin position="28"/>
        <end position="87"/>
    </location>
</feature>
<dbReference type="InterPro" id="IPR002372">
    <property type="entry name" value="PQQ_rpt_dom"/>
</dbReference>
<dbReference type="Proteomes" id="UP000649739">
    <property type="component" value="Unassembled WGS sequence"/>
</dbReference>
<dbReference type="RefSeq" id="WP_189171404.1">
    <property type="nucleotide sequence ID" value="NZ_BMQB01000008.1"/>
</dbReference>
<accession>A0A8J3B8N4</accession>
<evidence type="ECO:0000313" key="4">
    <source>
        <dbReference type="EMBL" id="GGK03507.1"/>
    </source>
</evidence>